<sequence>MQKHIMTINTKNAPAPLGPYSQAVRIGNNNIVVFVSGQIPICPDTNTMSDNIYDQTHQALLNIKNIIETTGLKINNIVKTTLFIIDFNDLSKINTSYENFFNTYSSYEKTTLPARSCVGISKLPKNAKIEIEAIAMHNFL</sequence>
<dbReference type="FunFam" id="3.30.1330.40:FF:000001">
    <property type="entry name" value="L-PSP family endoribonuclease"/>
    <property type="match status" value="1"/>
</dbReference>
<dbReference type="Gene3D" id="3.30.1330.40">
    <property type="entry name" value="RutC-like"/>
    <property type="match status" value="1"/>
</dbReference>
<dbReference type="Proteomes" id="UP001056209">
    <property type="component" value="Chromosome"/>
</dbReference>
<protein>
    <submittedName>
        <fullName evidence="3">Rid family detoxifying hydrolase</fullName>
    </submittedName>
</protein>
<dbReference type="PROSITE" id="PS01094">
    <property type="entry name" value="UPF0076"/>
    <property type="match status" value="1"/>
</dbReference>
<dbReference type="NCBIfam" id="TIGR00004">
    <property type="entry name" value="Rid family detoxifying hydrolase"/>
    <property type="match status" value="1"/>
</dbReference>
<reference evidence="3" key="1">
    <citation type="submission" date="2022-05" db="EMBL/GenBank/DDBJ databases">
        <title>Impact of host demography and evolutionary history on endosymbiont molecular evolution: a test in carpenter ants (Genus Camponotus) and their Blochmannia endosymbionts.</title>
        <authorList>
            <person name="Manthey J.D."/>
            <person name="Giron J.C."/>
            <person name="Hruska J.P."/>
        </authorList>
    </citation>
    <scope>NUCLEOTIDE SEQUENCE</scope>
    <source>
        <strain evidence="3">C-039</strain>
    </source>
</reference>
<dbReference type="Pfam" id="PF01042">
    <property type="entry name" value="Ribonuc_L-PSP"/>
    <property type="match status" value="1"/>
</dbReference>
<organism evidence="3 4">
    <name type="scientific">Candidatus Blochmannia vicinus</name>
    <name type="common">nom. nud.</name>
    <dbReference type="NCBI Taxonomy" id="251540"/>
    <lineage>
        <taxon>Bacteria</taxon>
        <taxon>Pseudomonadati</taxon>
        <taxon>Pseudomonadota</taxon>
        <taxon>Gammaproteobacteria</taxon>
        <taxon>Enterobacterales</taxon>
        <taxon>Enterobacteriaceae</taxon>
        <taxon>ant endosymbionts</taxon>
        <taxon>Candidatus Blochmanniella</taxon>
    </lineage>
</organism>
<dbReference type="SUPFAM" id="SSF55298">
    <property type="entry name" value="YjgF-like"/>
    <property type="match status" value="1"/>
</dbReference>
<dbReference type="GO" id="GO:0005829">
    <property type="term" value="C:cytosol"/>
    <property type="evidence" value="ECO:0007669"/>
    <property type="project" value="TreeGrafter"/>
</dbReference>
<dbReference type="PANTHER" id="PTHR11803">
    <property type="entry name" value="2-IMINOBUTANOATE/2-IMINOPROPANOATE DEAMINASE RIDA"/>
    <property type="match status" value="1"/>
</dbReference>
<dbReference type="PANTHER" id="PTHR11803:SF39">
    <property type="entry name" value="2-IMINOBUTANOATE_2-IMINOPROPANOATE DEAMINASE"/>
    <property type="match status" value="1"/>
</dbReference>
<dbReference type="EMBL" id="CP097753">
    <property type="protein sequence ID" value="URJ28135.1"/>
    <property type="molecule type" value="Genomic_DNA"/>
</dbReference>
<proteinExistence type="inferred from homology"/>
<comment type="similarity">
    <text evidence="1">Belongs to the RutC family.</text>
</comment>
<evidence type="ECO:0000256" key="1">
    <source>
        <dbReference type="ARBA" id="ARBA00010552"/>
    </source>
</evidence>
<evidence type="ECO:0000256" key="2">
    <source>
        <dbReference type="ARBA" id="ARBA00011233"/>
    </source>
</evidence>
<name>A0A9Q8TZX7_9ENTR</name>
<gene>
    <name evidence="3" type="ORF">M9393_03110</name>
</gene>
<evidence type="ECO:0000313" key="3">
    <source>
        <dbReference type="EMBL" id="URJ28135.1"/>
    </source>
</evidence>
<comment type="subunit">
    <text evidence="2">Homotrimer.</text>
</comment>
<accession>A0A9Q8TZX7</accession>
<dbReference type="AlphaFoldDB" id="A0A9Q8TZX7"/>
<keyword evidence="3" id="KW-0378">Hydrolase</keyword>
<dbReference type="InterPro" id="IPR019897">
    <property type="entry name" value="RidA_CS"/>
</dbReference>
<dbReference type="CDD" id="cd00448">
    <property type="entry name" value="YjgF_YER057c_UK114_family"/>
    <property type="match status" value="1"/>
</dbReference>
<evidence type="ECO:0000313" key="4">
    <source>
        <dbReference type="Proteomes" id="UP001056209"/>
    </source>
</evidence>
<dbReference type="InterPro" id="IPR035959">
    <property type="entry name" value="RutC-like_sf"/>
</dbReference>
<dbReference type="RefSeq" id="WP_250248540.1">
    <property type="nucleotide sequence ID" value="NZ_CP097753.1"/>
</dbReference>
<dbReference type="InterPro" id="IPR006056">
    <property type="entry name" value="RidA"/>
</dbReference>
<dbReference type="GO" id="GO:0019239">
    <property type="term" value="F:deaminase activity"/>
    <property type="evidence" value="ECO:0007669"/>
    <property type="project" value="TreeGrafter"/>
</dbReference>
<dbReference type="InterPro" id="IPR006175">
    <property type="entry name" value="YjgF/YER057c/UK114"/>
</dbReference>